<reference evidence="1 2" key="1">
    <citation type="submission" date="2016-01" db="EMBL/GenBank/DDBJ databases">
        <authorList>
            <person name="Oliw E.H."/>
        </authorList>
    </citation>
    <scope>NUCLEOTIDE SEQUENCE [LARGE SCALE GENOMIC DNA]</scope>
    <source>
        <strain evidence="1 2">CMW7756B</strain>
    </source>
</reference>
<name>A0A133RZK3_9FIRM</name>
<dbReference type="EMBL" id="LRQT01000123">
    <property type="protein sequence ID" value="KXA61186.1"/>
    <property type="molecule type" value="Genomic_DNA"/>
</dbReference>
<evidence type="ECO:0000313" key="1">
    <source>
        <dbReference type="EMBL" id="KXA61186.1"/>
    </source>
</evidence>
<comment type="caution">
    <text evidence="1">The sequence shown here is derived from an EMBL/GenBank/DDBJ whole genome shotgun (WGS) entry which is preliminary data.</text>
</comment>
<sequence length="53" mass="5761">MAHFGIESIAKKDGYPSQNDFALSVSMARFGIELIAKRTDTFLKTTSGPALAR</sequence>
<dbReference type="Proteomes" id="UP000070226">
    <property type="component" value="Unassembled WGS sequence"/>
</dbReference>
<proteinExistence type="predicted"/>
<gene>
    <name evidence="1" type="ORF">HMPREF3233_02002</name>
</gene>
<protein>
    <submittedName>
        <fullName evidence="1">Uncharacterized protein</fullName>
    </submittedName>
</protein>
<dbReference type="AlphaFoldDB" id="A0A133RZK3"/>
<dbReference type="PATRIC" id="fig|39777.7.peg.1970"/>
<evidence type="ECO:0000313" key="2">
    <source>
        <dbReference type="Proteomes" id="UP000070226"/>
    </source>
</evidence>
<organism evidence="1">
    <name type="scientific">Veillonella atypica</name>
    <dbReference type="NCBI Taxonomy" id="39777"/>
    <lineage>
        <taxon>Bacteria</taxon>
        <taxon>Bacillati</taxon>
        <taxon>Bacillota</taxon>
        <taxon>Negativicutes</taxon>
        <taxon>Veillonellales</taxon>
        <taxon>Veillonellaceae</taxon>
        <taxon>Veillonella</taxon>
    </lineage>
</organism>
<accession>A0A133RZK3</accession>